<dbReference type="RefSeq" id="WP_379960199.1">
    <property type="nucleotide sequence ID" value="NZ_JAUYVI010000007.1"/>
</dbReference>
<evidence type="ECO:0008006" key="4">
    <source>
        <dbReference type="Google" id="ProtNLM"/>
    </source>
</evidence>
<evidence type="ECO:0000313" key="2">
    <source>
        <dbReference type="EMBL" id="MDQ7250648.1"/>
    </source>
</evidence>
<accession>A0ABU0YVJ5</accession>
<dbReference type="Proteomes" id="UP001230156">
    <property type="component" value="Unassembled WGS sequence"/>
</dbReference>
<name>A0ABU0YVJ5_9PROT</name>
<dbReference type="EMBL" id="JAUYVI010000007">
    <property type="protein sequence ID" value="MDQ7250648.1"/>
    <property type="molecule type" value="Genomic_DNA"/>
</dbReference>
<feature type="signal peptide" evidence="1">
    <location>
        <begin position="1"/>
        <end position="19"/>
    </location>
</feature>
<protein>
    <recommendedName>
        <fullName evidence="4">Cell envelope integrity protein TolA</fullName>
    </recommendedName>
</protein>
<sequence>MPQRLPITLASFAWLSACAASDDGAPKSDTFDGGVTVAIDDLGAATALRQQVEANWNIPGGNGCRETIVLRATVAADGTVQHIAPVGALPAGKSCRTLAETAFRALEASSPLNFPPDNQPPTVDFSFRLPDWVD</sequence>
<keyword evidence="1" id="KW-0732">Signal</keyword>
<proteinExistence type="predicted"/>
<comment type="caution">
    <text evidence="2">The sequence shown here is derived from an EMBL/GenBank/DDBJ whole genome shotgun (WGS) entry which is preliminary data.</text>
</comment>
<dbReference type="SUPFAM" id="SSF74653">
    <property type="entry name" value="TolA/TonB C-terminal domain"/>
    <property type="match status" value="1"/>
</dbReference>
<dbReference type="PROSITE" id="PS51257">
    <property type="entry name" value="PROKAR_LIPOPROTEIN"/>
    <property type="match status" value="1"/>
</dbReference>
<feature type="chain" id="PRO_5047454122" description="Cell envelope integrity protein TolA" evidence="1">
    <location>
        <begin position="20"/>
        <end position="134"/>
    </location>
</feature>
<organism evidence="2 3">
    <name type="scientific">Dongia sedimenti</name>
    <dbReference type="NCBI Taxonomy" id="3064282"/>
    <lineage>
        <taxon>Bacteria</taxon>
        <taxon>Pseudomonadati</taxon>
        <taxon>Pseudomonadota</taxon>
        <taxon>Alphaproteobacteria</taxon>
        <taxon>Rhodospirillales</taxon>
        <taxon>Dongiaceae</taxon>
        <taxon>Dongia</taxon>
    </lineage>
</organism>
<gene>
    <name evidence="2" type="ORF">Q8A70_23365</name>
</gene>
<keyword evidence="3" id="KW-1185">Reference proteome</keyword>
<evidence type="ECO:0000256" key="1">
    <source>
        <dbReference type="SAM" id="SignalP"/>
    </source>
</evidence>
<evidence type="ECO:0000313" key="3">
    <source>
        <dbReference type="Proteomes" id="UP001230156"/>
    </source>
</evidence>
<dbReference type="Gene3D" id="3.30.1150.10">
    <property type="match status" value="1"/>
</dbReference>
<reference evidence="3" key="1">
    <citation type="submission" date="2023-08" db="EMBL/GenBank/DDBJ databases">
        <title>Rhodospirillaceae gen. nov., a novel taxon isolated from the Yangtze River Yuezi River estuary sludge.</title>
        <authorList>
            <person name="Ruan L."/>
        </authorList>
    </citation>
    <scope>NUCLEOTIDE SEQUENCE [LARGE SCALE GENOMIC DNA]</scope>
    <source>
        <strain evidence="3">R-7</strain>
    </source>
</reference>